<evidence type="ECO:0000256" key="5">
    <source>
        <dbReference type="ARBA" id="ARBA00022806"/>
    </source>
</evidence>
<evidence type="ECO:0000256" key="4">
    <source>
        <dbReference type="ARBA" id="ARBA00022801"/>
    </source>
</evidence>
<protein>
    <submittedName>
        <fullName evidence="11">P-loop containing nucleoside triphosphate hydrolase protein</fullName>
    </submittedName>
</protein>
<feature type="region of interest" description="Disordered" evidence="8">
    <location>
        <begin position="723"/>
        <end position="747"/>
    </location>
</feature>
<evidence type="ECO:0000259" key="10">
    <source>
        <dbReference type="PROSITE" id="PS51194"/>
    </source>
</evidence>
<dbReference type="InterPro" id="IPR038718">
    <property type="entry name" value="SNF2-like_sf"/>
</dbReference>
<evidence type="ECO:0000256" key="8">
    <source>
        <dbReference type="SAM" id="MobiDB-lite"/>
    </source>
</evidence>
<dbReference type="InterPro" id="IPR017907">
    <property type="entry name" value="Znf_RING_CS"/>
</dbReference>
<feature type="compositionally biased region" description="Acidic residues" evidence="8">
    <location>
        <begin position="730"/>
        <end position="743"/>
    </location>
</feature>
<dbReference type="GO" id="GO:0008270">
    <property type="term" value="F:zinc ion binding"/>
    <property type="evidence" value="ECO:0007669"/>
    <property type="project" value="UniProtKB-KW"/>
</dbReference>
<dbReference type="Pfam" id="PF00271">
    <property type="entry name" value="Helicase_C"/>
    <property type="match status" value="1"/>
</dbReference>
<dbReference type="SMART" id="SM00490">
    <property type="entry name" value="HELICc"/>
    <property type="match status" value="1"/>
</dbReference>
<keyword evidence="4 11" id="KW-0378">Hydrolase</keyword>
<feature type="domain" description="Helicase ATP-binding" evidence="9">
    <location>
        <begin position="229"/>
        <end position="416"/>
    </location>
</feature>
<dbReference type="OrthoDB" id="1699231at2759"/>
<dbReference type="GO" id="GO:0005634">
    <property type="term" value="C:nucleus"/>
    <property type="evidence" value="ECO:0007669"/>
    <property type="project" value="TreeGrafter"/>
</dbReference>
<name>A0A2J5I834_9EURO</name>
<dbReference type="InterPro" id="IPR001650">
    <property type="entry name" value="Helicase_C-like"/>
</dbReference>
<dbReference type="InterPro" id="IPR027417">
    <property type="entry name" value="P-loop_NTPase"/>
</dbReference>
<dbReference type="GO" id="GO:0016787">
    <property type="term" value="F:hydrolase activity"/>
    <property type="evidence" value="ECO:0007669"/>
    <property type="project" value="UniProtKB-KW"/>
</dbReference>
<evidence type="ECO:0000256" key="3">
    <source>
        <dbReference type="ARBA" id="ARBA00022771"/>
    </source>
</evidence>
<feature type="region of interest" description="Disordered" evidence="8">
    <location>
        <begin position="23"/>
        <end position="128"/>
    </location>
</feature>
<dbReference type="SMART" id="SM00487">
    <property type="entry name" value="DEXDc"/>
    <property type="match status" value="1"/>
</dbReference>
<dbReference type="GO" id="GO:0004386">
    <property type="term" value="F:helicase activity"/>
    <property type="evidence" value="ECO:0007669"/>
    <property type="project" value="UniProtKB-KW"/>
</dbReference>
<evidence type="ECO:0000313" key="11">
    <source>
        <dbReference type="EMBL" id="PLN85974.1"/>
    </source>
</evidence>
<feature type="domain" description="Helicase C-terminal" evidence="10">
    <location>
        <begin position="767"/>
        <end position="916"/>
    </location>
</feature>
<dbReference type="CDD" id="cd18793">
    <property type="entry name" value="SF2_C_SNF"/>
    <property type="match status" value="1"/>
</dbReference>
<accession>A0A2J5I834</accession>
<feature type="compositionally biased region" description="Basic and acidic residues" evidence="8">
    <location>
        <begin position="72"/>
        <end position="87"/>
    </location>
</feature>
<evidence type="ECO:0000259" key="9">
    <source>
        <dbReference type="PROSITE" id="PS51192"/>
    </source>
</evidence>
<keyword evidence="2" id="KW-0547">Nucleotide-binding</keyword>
<dbReference type="Proteomes" id="UP000235023">
    <property type="component" value="Unassembled WGS sequence"/>
</dbReference>
<keyword evidence="3" id="KW-0863">Zinc-finger</keyword>
<keyword evidence="6" id="KW-0862">Zinc</keyword>
<keyword evidence="12" id="KW-1185">Reference proteome</keyword>
<dbReference type="PROSITE" id="PS51194">
    <property type="entry name" value="HELICASE_CTER"/>
    <property type="match status" value="1"/>
</dbReference>
<reference evidence="12" key="1">
    <citation type="submission" date="2017-12" db="EMBL/GenBank/DDBJ databases">
        <authorList>
            <consortium name="DOE Joint Genome Institute"/>
            <person name="Mondo S.J."/>
            <person name="Kjaerbolling I."/>
            <person name="Vesth T.C."/>
            <person name="Frisvad J.C."/>
            <person name="Nybo J.L."/>
            <person name="Theobald S."/>
            <person name="Kuo A."/>
            <person name="Bowyer P."/>
            <person name="Matsuda Y."/>
            <person name="Lyhne E.K."/>
            <person name="Kogle M.E."/>
            <person name="Clum A."/>
            <person name="Lipzen A."/>
            <person name="Salamov A."/>
            <person name="Ngan C.Y."/>
            <person name="Daum C."/>
            <person name="Chiniquy J."/>
            <person name="Barry K."/>
            <person name="LaButti K."/>
            <person name="Haridas S."/>
            <person name="Simmons B.A."/>
            <person name="Magnuson J.K."/>
            <person name="Mortensen U.H."/>
            <person name="Larsen T.O."/>
            <person name="Grigoriev I.V."/>
            <person name="Baker S.E."/>
            <person name="Andersen M.R."/>
            <person name="Nordberg H.P."/>
            <person name="Cantor M.N."/>
            <person name="Hua S.X."/>
        </authorList>
    </citation>
    <scope>NUCLEOTIDE SEQUENCE [LARGE SCALE GENOMIC DNA]</scope>
    <source>
        <strain evidence="12">IBT 19404</strain>
    </source>
</reference>
<proteinExistence type="predicted"/>
<keyword evidence="1" id="KW-0479">Metal-binding</keyword>
<gene>
    <name evidence="11" type="ORF">BDW42DRAFT_201490</name>
</gene>
<dbReference type="AlphaFoldDB" id="A0A2J5I834"/>
<dbReference type="Pfam" id="PF00176">
    <property type="entry name" value="SNF2-rel_dom"/>
    <property type="match status" value="1"/>
</dbReference>
<evidence type="ECO:0000256" key="7">
    <source>
        <dbReference type="ARBA" id="ARBA00022840"/>
    </source>
</evidence>
<dbReference type="PANTHER" id="PTHR45626:SF17">
    <property type="entry name" value="HELICASE-LIKE TRANSCRIPTION FACTOR"/>
    <property type="match status" value="1"/>
</dbReference>
<dbReference type="EMBL" id="KZ559501">
    <property type="protein sequence ID" value="PLN85974.1"/>
    <property type="molecule type" value="Genomic_DNA"/>
</dbReference>
<organism evidence="11 12">
    <name type="scientific">Aspergillus taichungensis</name>
    <dbReference type="NCBI Taxonomy" id="482145"/>
    <lineage>
        <taxon>Eukaryota</taxon>
        <taxon>Fungi</taxon>
        <taxon>Dikarya</taxon>
        <taxon>Ascomycota</taxon>
        <taxon>Pezizomycotina</taxon>
        <taxon>Eurotiomycetes</taxon>
        <taxon>Eurotiomycetidae</taxon>
        <taxon>Eurotiales</taxon>
        <taxon>Aspergillaceae</taxon>
        <taxon>Aspergillus</taxon>
        <taxon>Aspergillus subgen. Circumdati</taxon>
    </lineage>
</organism>
<dbReference type="GO" id="GO:0008094">
    <property type="term" value="F:ATP-dependent activity, acting on DNA"/>
    <property type="evidence" value="ECO:0007669"/>
    <property type="project" value="TreeGrafter"/>
</dbReference>
<dbReference type="SUPFAM" id="SSF52540">
    <property type="entry name" value="P-loop containing nucleoside triphosphate hydrolases"/>
    <property type="match status" value="2"/>
</dbReference>
<keyword evidence="5" id="KW-0347">Helicase</keyword>
<dbReference type="InterPro" id="IPR049730">
    <property type="entry name" value="SNF2/RAD54-like_C"/>
</dbReference>
<dbReference type="InterPro" id="IPR050628">
    <property type="entry name" value="SNF2_RAD54_helicase_TF"/>
</dbReference>
<dbReference type="PROSITE" id="PS00518">
    <property type="entry name" value="ZF_RING_1"/>
    <property type="match status" value="1"/>
</dbReference>
<sequence>MEDRFHYEAAKLENDARQKRLANRKVLEDQPVIDSEERPFNEYGLGQTSRSQLRDTEDTGGMKASNAKPTTARRERPNRISESEKGRSMQIGLEVILGPLLNKKKPPKRRNDGSTQLGPSKRSREKKGITLRSFLAPDLFEDARANSLLPGIPACSSKDKAKALLELIANVPTKNQKEAVSDKRKVLEATRKFTKSAQSDGKGGWKIKGLDTSLYHHQLLGAGFMRDRENSTHAPFGGLMCDFMGFGKTIQALANIVDGQPCEPNDPLRTTLIVVPSHLMQHWKSQILKHCDMDAMGKVLVYCAHSRMETLDLIKDIQYFSVVQSLPRCIKPEALEDEDTIREWWSEAYEKNTGPLHLIKFLRIILDEGHVIKNRAAQTSIAVRALTGKFKWILSGTPIHNHINEFYPHFDFLGVPQLGDFGEFIKQYSKASADDEAEQRLVNLLRSLMIKRTHQSKLFSLPVIKLPDLDEEVVVVNFCEAERAIYERIVDWFLKNMNDLAEVEDSKLTQSRCFLTMVLVLRMFCSHILNTQKIVKRLLSGPFTQELRNISNNESTVSQDTSNKIIAWLLAMKKDTGLRPPKQSPPEDAGLVEKIQGDPVKLIGQFRQFMCELHEQGNWVERLERTSCAACGLQPVNTVITDCMHLYCEECYYLISDENPATEGRLCAKCNSNIKEAAQCCFSDDMALDNLSSSQIIASTSKKQTRENKRKSKIISRSTLKKIVSPRTEDSDEPEGEDEDTDWIEASNGDMPGAKLSKILEIIRTWIVDDSGVKIVVFTQFLDFVQILVASLRREDIPCVCLTGKMRSEYREASMNKFSEDSSIRVMIASLKAGGIGLDMTAAHKCILVDLWWNEAIQDQAFCRLWRIGQNKPVMCIKMIVEDTIDDYLLQLQLNKTAEINNTMGSEVLENRATVKTLLEMFGATVEENENGTFSVTRNRK</sequence>
<dbReference type="Gene3D" id="3.40.50.300">
    <property type="entry name" value="P-loop containing nucleotide triphosphate hydrolases"/>
    <property type="match status" value="1"/>
</dbReference>
<dbReference type="InterPro" id="IPR000330">
    <property type="entry name" value="SNF2_N"/>
</dbReference>
<dbReference type="InterPro" id="IPR014001">
    <property type="entry name" value="Helicase_ATP-bd"/>
</dbReference>
<keyword evidence="7" id="KW-0067">ATP-binding</keyword>
<evidence type="ECO:0000313" key="12">
    <source>
        <dbReference type="Proteomes" id="UP000235023"/>
    </source>
</evidence>
<dbReference type="Gene3D" id="3.40.50.10810">
    <property type="entry name" value="Tandem AAA-ATPase domain"/>
    <property type="match status" value="1"/>
</dbReference>
<dbReference type="PROSITE" id="PS51192">
    <property type="entry name" value="HELICASE_ATP_BIND_1"/>
    <property type="match status" value="1"/>
</dbReference>
<dbReference type="PANTHER" id="PTHR45626">
    <property type="entry name" value="TRANSCRIPTION TERMINATION FACTOR 2-RELATED"/>
    <property type="match status" value="1"/>
</dbReference>
<evidence type="ECO:0000256" key="2">
    <source>
        <dbReference type="ARBA" id="ARBA00022741"/>
    </source>
</evidence>
<dbReference type="GO" id="GO:0005524">
    <property type="term" value="F:ATP binding"/>
    <property type="evidence" value="ECO:0007669"/>
    <property type="project" value="UniProtKB-KW"/>
</dbReference>
<evidence type="ECO:0000256" key="1">
    <source>
        <dbReference type="ARBA" id="ARBA00022723"/>
    </source>
</evidence>
<dbReference type="CDD" id="cd18008">
    <property type="entry name" value="DEXDc_SHPRH-like"/>
    <property type="match status" value="1"/>
</dbReference>
<dbReference type="GO" id="GO:0006281">
    <property type="term" value="P:DNA repair"/>
    <property type="evidence" value="ECO:0007669"/>
    <property type="project" value="TreeGrafter"/>
</dbReference>
<evidence type="ECO:0000256" key="6">
    <source>
        <dbReference type="ARBA" id="ARBA00022833"/>
    </source>
</evidence>